<organism evidence="3 4">
    <name type="scientific">Schinkia azotoformans MEV2011</name>
    <dbReference type="NCBI Taxonomy" id="1348973"/>
    <lineage>
        <taxon>Bacteria</taxon>
        <taxon>Bacillati</taxon>
        <taxon>Bacillota</taxon>
        <taxon>Bacilli</taxon>
        <taxon>Bacillales</taxon>
        <taxon>Bacillaceae</taxon>
        <taxon>Calidifontibacillus/Schinkia group</taxon>
        <taxon>Schinkia</taxon>
    </lineage>
</organism>
<feature type="transmembrane region" description="Helical" evidence="1">
    <location>
        <begin position="6"/>
        <end position="25"/>
    </location>
</feature>
<keyword evidence="1" id="KW-0812">Transmembrane</keyword>
<accession>A0A072NJP4</accession>
<gene>
    <name evidence="3" type="ORF">M670_02685</name>
</gene>
<dbReference type="RefSeq" id="WP_051678206.1">
    <property type="nucleotide sequence ID" value="NZ_JJRY01000010.1"/>
</dbReference>
<dbReference type="AlphaFoldDB" id="A0A072NJP4"/>
<evidence type="ECO:0000313" key="4">
    <source>
        <dbReference type="Proteomes" id="UP000027936"/>
    </source>
</evidence>
<evidence type="ECO:0000313" key="3">
    <source>
        <dbReference type="EMBL" id="KEF37929.1"/>
    </source>
</evidence>
<sequence>MKWNKFDFYISIMILIPIVMIMTLYNKLPNELAIHFGTSGEPNGYQGKLFFFADKFPPPHWDSIINKSNPLY</sequence>
<name>A0A072NJP4_SCHAZ</name>
<dbReference type="Proteomes" id="UP000027936">
    <property type="component" value="Unassembled WGS sequence"/>
</dbReference>
<keyword evidence="1" id="KW-0472">Membrane</keyword>
<dbReference type="InterPro" id="IPR012867">
    <property type="entry name" value="DUF1648"/>
</dbReference>
<dbReference type="EMBL" id="JJRY01000010">
    <property type="protein sequence ID" value="KEF37929.1"/>
    <property type="molecule type" value="Genomic_DNA"/>
</dbReference>
<protein>
    <recommendedName>
        <fullName evidence="2">DUF1648 domain-containing protein</fullName>
    </recommendedName>
</protein>
<reference evidence="3 4" key="1">
    <citation type="submission" date="2014-04" db="EMBL/GenBank/DDBJ databases">
        <title>Draft genome sequence of Bacillus azotoformans MEV2011, a (co-) denitrifying strain unable to grow in the presence of oxygen.</title>
        <authorList>
            <person name="Nielsen M."/>
            <person name="Schreiber L."/>
            <person name="Finster K."/>
            <person name="Schramm A."/>
        </authorList>
    </citation>
    <scope>NUCLEOTIDE SEQUENCE [LARGE SCALE GENOMIC DNA]</scope>
    <source>
        <strain evidence="3 4">MEV2011</strain>
    </source>
</reference>
<comment type="caution">
    <text evidence="3">The sequence shown here is derived from an EMBL/GenBank/DDBJ whole genome shotgun (WGS) entry which is preliminary data.</text>
</comment>
<keyword evidence="1" id="KW-1133">Transmembrane helix</keyword>
<evidence type="ECO:0000259" key="2">
    <source>
        <dbReference type="Pfam" id="PF07853"/>
    </source>
</evidence>
<dbReference type="Pfam" id="PF07853">
    <property type="entry name" value="DUF1648"/>
    <property type="match status" value="1"/>
</dbReference>
<dbReference type="PATRIC" id="fig|1348973.3.peg.2598"/>
<proteinExistence type="predicted"/>
<feature type="domain" description="DUF1648" evidence="2">
    <location>
        <begin position="12"/>
        <end position="51"/>
    </location>
</feature>
<evidence type="ECO:0000256" key="1">
    <source>
        <dbReference type="SAM" id="Phobius"/>
    </source>
</evidence>